<sequence length="243" mass="26648">MDSTLSRVLSRTFYSAILLLIAAGDGRAENNHDSLNMSLKKSFAFTVGTNRNRIEKLNDQLDANGLAKLPENFFSFGLNEKRRIINNVFIGLEGNVLLGRSNSTESYKSSFLGSNGIANLGYLFKFKDIVFYPLGGIGVGFYKLTISERAAYTLQEALADPSRELNIQNSCLLLNAGFGMDFPLTVKQSSRGGKGLIIGLQTGYSFAPWVSAWKMNGQDLPGDADTGISGFYFRMTIGNGIYR</sequence>
<gene>
    <name evidence="1" type="ORF">A3F83_03440</name>
</gene>
<dbReference type="Proteomes" id="UP000179129">
    <property type="component" value="Unassembled WGS sequence"/>
</dbReference>
<evidence type="ECO:0000313" key="2">
    <source>
        <dbReference type="Proteomes" id="UP000179129"/>
    </source>
</evidence>
<organism evidence="1 2">
    <name type="scientific">Candidatus Glassbacteria bacterium RIFCSPLOWO2_12_FULL_58_11</name>
    <dbReference type="NCBI Taxonomy" id="1817867"/>
    <lineage>
        <taxon>Bacteria</taxon>
        <taxon>Candidatus Glassiibacteriota</taxon>
    </lineage>
</organism>
<dbReference type="EMBL" id="MFIX01000092">
    <property type="protein sequence ID" value="OGG04748.1"/>
    <property type="molecule type" value="Genomic_DNA"/>
</dbReference>
<reference evidence="1 2" key="1">
    <citation type="journal article" date="2016" name="Nat. Commun.">
        <title>Thousands of microbial genomes shed light on interconnected biogeochemical processes in an aquifer system.</title>
        <authorList>
            <person name="Anantharaman K."/>
            <person name="Brown C.T."/>
            <person name="Hug L.A."/>
            <person name="Sharon I."/>
            <person name="Castelle C.J."/>
            <person name="Probst A.J."/>
            <person name="Thomas B.C."/>
            <person name="Singh A."/>
            <person name="Wilkins M.J."/>
            <person name="Karaoz U."/>
            <person name="Brodie E.L."/>
            <person name="Williams K.H."/>
            <person name="Hubbard S.S."/>
            <person name="Banfield J.F."/>
        </authorList>
    </citation>
    <scope>NUCLEOTIDE SEQUENCE [LARGE SCALE GENOMIC DNA]</scope>
</reference>
<proteinExistence type="predicted"/>
<evidence type="ECO:0000313" key="1">
    <source>
        <dbReference type="EMBL" id="OGG04748.1"/>
    </source>
</evidence>
<evidence type="ECO:0008006" key="3">
    <source>
        <dbReference type="Google" id="ProtNLM"/>
    </source>
</evidence>
<protein>
    <recommendedName>
        <fullName evidence="3">Outer membrane protein beta-barrel domain-containing protein</fullName>
    </recommendedName>
</protein>
<dbReference type="AlphaFoldDB" id="A0A1F5YX27"/>
<name>A0A1F5YX27_9BACT</name>
<accession>A0A1F5YX27</accession>
<dbReference type="STRING" id="1817867.A3F83_03440"/>
<comment type="caution">
    <text evidence="1">The sequence shown here is derived from an EMBL/GenBank/DDBJ whole genome shotgun (WGS) entry which is preliminary data.</text>
</comment>